<gene>
    <name evidence="7" type="ORF">BOX15_Mlig016815g2</name>
</gene>
<evidence type="ECO:0000256" key="1">
    <source>
        <dbReference type="ARBA" id="ARBA00004123"/>
    </source>
</evidence>
<keyword evidence="5" id="KW-0539">Nucleus</keyword>
<sequence>YLECKAMVGELEAGNDKKDAAAVASPTSTSLSPLRRTSRVRKEPYKYRMALAELAPAAIQQSPKSAAGRGAGGRHQAASDSAEATVAAAAAAAAAESAIRAMKSGPACVAPVSSDSLVQIGVRYAIGDVVQLKDKQSQGVAYYALLRGLLQDQYLTGYCVLTWLLPTTAAPPDGSFDPAAYLPGPDEDAPRPLDSVRFVCSRSAIAGRLACRIRAQEIIGGPSAKSCRGFVQSIGYSSSDATDSTAWTVAKFPRSPSARIRFAADRVAAVTAQQQQRGKQPAAYKREPLIEQAATAGRK</sequence>
<proteinExistence type="predicted"/>
<keyword evidence="4" id="KW-0862">Zinc</keyword>
<reference evidence="7 8" key="1">
    <citation type="submission" date="2017-06" db="EMBL/GenBank/DDBJ databases">
        <title>A platform for efficient transgenesis in Macrostomum lignano, a flatworm model organism for stem cell research.</title>
        <authorList>
            <person name="Berezikov E."/>
        </authorList>
    </citation>
    <scope>NUCLEOTIDE SEQUENCE [LARGE SCALE GENOMIC DNA]</scope>
    <source>
        <strain evidence="7">DV1</strain>
        <tissue evidence="7">Whole organism</tissue>
    </source>
</reference>
<evidence type="ECO:0000256" key="5">
    <source>
        <dbReference type="ARBA" id="ARBA00023242"/>
    </source>
</evidence>
<evidence type="ECO:0008006" key="9">
    <source>
        <dbReference type="Google" id="ProtNLM"/>
    </source>
</evidence>
<evidence type="ECO:0000256" key="4">
    <source>
        <dbReference type="ARBA" id="ARBA00022833"/>
    </source>
</evidence>
<keyword evidence="3" id="KW-0863">Zinc-finger</keyword>
<dbReference type="PANTHER" id="PTHR13340">
    <property type="entry name" value="GATA ZINC FINGER DOMAIN-CONTAINING"/>
    <property type="match status" value="1"/>
</dbReference>
<evidence type="ECO:0000256" key="6">
    <source>
        <dbReference type="SAM" id="MobiDB-lite"/>
    </source>
</evidence>
<evidence type="ECO:0000256" key="3">
    <source>
        <dbReference type="ARBA" id="ARBA00022771"/>
    </source>
</evidence>
<evidence type="ECO:0000256" key="2">
    <source>
        <dbReference type="ARBA" id="ARBA00022723"/>
    </source>
</evidence>
<keyword evidence="2" id="KW-0479">Metal-binding</keyword>
<dbReference type="STRING" id="282301.A0A267FNM0"/>
<organism evidence="7 8">
    <name type="scientific">Macrostomum lignano</name>
    <dbReference type="NCBI Taxonomy" id="282301"/>
    <lineage>
        <taxon>Eukaryota</taxon>
        <taxon>Metazoa</taxon>
        <taxon>Spiralia</taxon>
        <taxon>Lophotrochozoa</taxon>
        <taxon>Platyhelminthes</taxon>
        <taxon>Rhabditophora</taxon>
        <taxon>Macrostomorpha</taxon>
        <taxon>Macrostomida</taxon>
        <taxon>Macrostomidae</taxon>
        <taxon>Macrostomum</taxon>
    </lineage>
</organism>
<dbReference type="GO" id="GO:0006325">
    <property type="term" value="P:chromatin organization"/>
    <property type="evidence" value="ECO:0007669"/>
    <property type="project" value="TreeGrafter"/>
</dbReference>
<dbReference type="Proteomes" id="UP000215902">
    <property type="component" value="Unassembled WGS sequence"/>
</dbReference>
<protein>
    <recommendedName>
        <fullName evidence="9">BAH domain-containing protein</fullName>
    </recommendedName>
</protein>
<feature type="region of interest" description="Disordered" evidence="6">
    <location>
        <begin position="273"/>
        <end position="299"/>
    </location>
</feature>
<accession>A0A267FNM0</accession>
<comment type="subcellular location">
    <subcellularLocation>
        <location evidence="1">Nucleus</location>
    </subcellularLocation>
</comment>
<dbReference type="OrthoDB" id="9994231at2759"/>
<dbReference type="InterPro" id="IPR039050">
    <property type="entry name" value="GATAD1"/>
</dbReference>
<keyword evidence="8" id="KW-1185">Reference proteome</keyword>
<dbReference type="EMBL" id="NIVC01000927">
    <property type="protein sequence ID" value="PAA74717.1"/>
    <property type="molecule type" value="Genomic_DNA"/>
</dbReference>
<dbReference type="GO" id="GO:0008270">
    <property type="term" value="F:zinc ion binding"/>
    <property type="evidence" value="ECO:0007669"/>
    <property type="project" value="UniProtKB-KW"/>
</dbReference>
<comment type="caution">
    <text evidence="7">The sequence shown here is derived from an EMBL/GenBank/DDBJ whole genome shotgun (WGS) entry which is preliminary data.</text>
</comment>
<dbReference type="PANTHER" id="PTHR13340:SF2">
    <property type="entry name" value="GATA ZINC FINGER DOMAIN-CONTAINING PROTEIN 1"/>
    <property type="match status" value="1"/>
</dbReference>
<dbReference type="GO" id="GO:0005634">
    <property type="term" value="C:nucleus"/>
    <property type="evidence" value="ECO:0007669"/>
    <property type="project" value="UniProtKB-SubCell"/>
</dbReference>
<name>A0A267FNM0_9PLAT</name>
<evidence type="ECO:0000313" key="7">
    <source>
        <dbReference type="EMBL" id="PAA74717.1"/>
    </source>
</evidence>
<evidence type="ECO:0000313" key="8">
    <source>
        <dbReference type="Proteomes" id="UP000215902"/>
    </source>
</evidence>
<dbReference type="AlphaFoldDB" id="A0A267FNM0"/>
<feature type="non-terminal residue" evidence="7">
    <location>
        <position position="1"/>
    </location>
</feature>